<organism evidence="6 7">
    <name type="scientific">[Candida] subhashii</name>
    <dbReference type="NCBI Taxonomy" id="561895"/>
    <lineage>
        <taxon>Eukaryota</taxon>
        <taxon>Fungi</taxon>
        <taxon>Dikarya</taxon>
        <taxon>Ascomycota</taxon>
        <taxon>Saccharomycotina</taxon>
        <taxon>Pichiomycetes</taxon>
        <taxon>Debaryomycetaceae</taxon>
        <taxon>Spathaspora</taxon>
    </lineage>
</organism>
<evidence type="ECO:0000256" key="2">
    <source>
        <dbReference type="ARBA" id="ARBA00022723"/>
    </source>
</evidence>
<dbReference type="GO" id="GO:0004022">
    <property type="term" value="F:alcohol dehydrogenase (NAD+) activity"/>
    <property type="evidence" value="ECO:0007669"/>
    <property type="project" value="TreeGrafter"/>
</dbReference>
<evidence type="ECO:0000313" key="6">
    <source>
        <dbReference type="EMBL" id="KAG7662828.1"/>
    </source>
</evidence>
<dbReference type="InterPro" id="IPR013149">
    <property type="entry name" value="ADH-like_C"/>
</dbReference>
<protein>
    <recommendedName>
        <fullName evidence="5">Enoyl reductase (ER) domain-containing protein</fullName>
    </recommendedName>
</protein>
<dbReference type="InterPro" id="IPR013154">
    <property type="entry name" value="ADH-like_N"/>
</dbReference>
<keyword evidence="2" id="KW-0479">Metal-binding</keyword>
<dbReference type="Pfam" id="PF08240">
    <property type="entry name" value="ADH_N"/>
    <property type="match status" value="1"/>
</dbReference>
<dbReference type="GO" id="GO:0046872">
    <property type="term" value="F:metal ion binding"/>
    <property type="evidence" value="ECO:0007669"/>
    <property type="project" value="UniProtKB-KW"/>
</dbReference>
<evidence type="ECO:0000256" key="4">
    <source>
        <dbReference type="ARBA" id="ARBA00023002"/>
    </source>
</evidence>
<dbReference type="SMART" id="SM00829">
    <property type="entry name" value="PKS_ER"/>
    <property type="match status" value="1"/>
</dbReference>
<proteinExistence type="predicted"/>
<dbReference type="GeneID" id="73470483"/>
<name>A0A8J5QLU9_9ASCO</name>
<sequence length="342" mass="36739">MGSEIPTTQYGFYYTKKDGLNLKENLPVPKPGPGELLLKVDAVGLCHSDLHIIYEGLDCGDNYVMGHEVAGTVASLGGDNVADVAGYKVGERVACVGPNGCGVCKFCRAGQDNLCTNSFLDWFGLGYDGGYEQYLLVKRPRNLVRIPDNVSSEDAAAITDAMLTPYHALKIAKLTPTSNVLIIGAGGLGINGIQIAKTFGSKITVLDPKEPAREIAKTLGADNVYDKLPDSVKAGSFDICVDFVGAQSTFDLCQKYIRSKGDIVVVGLHSPNLTFNLGDLALREINILGSFWGTSNDLAECFELASQGKVKPKVAKAPLRQLPEYVQKLRKGAYEGRVVFNP</sequence>
<keyword evidence="4" id="KW-0560">Oxidoreductase</keyword>
<comment type="cofactor">
    <cofactor evidence="1">
        <name>Zn(2+)</name>
        <dbReference type="ChEBI" id="CHEBI:29105"/>
    </cofactor>
</comment>
<evidence type="ECO:0000256" key="1">
    <source>
        <dbReference type="ARBA" id="ARBA00001947"/>
    </source>
</evidence>
<reference evidence="6 7" key="1">
    <citation type="journal article" date="2021" name="DNA Res.">
        <title>Genome analysis of Candida subhashii reveals its hybrid nature and dual mitochondrial genome conformations.</title>
        <authorList>
            <person name="Mixao V."/>
            <person name="Hegedusova E."/>
            <person name="Saus E."/>
            <person name="Pryszcz L.P."/>
            <person name="Cillingova A."/>
            <person name="Nosek J."/>
            <person name="Gabaldon T."/>
        </authorList>
    </citation>
    <scope>NUCLEOTIDE SEQUENCE [LARGE SCALE GENOMIC DNA]</scope>
    <source>
        <strain evidence="6 7">CBS 10753</strain>
    </source>
</reference>
<comment type="caution">
    <text evidence="6">The sequence shown here is derived from an EMBL/GenBank/DDBJ whole genome shotgun (WGS) entry which is preliminary data.</text>
</comment>
<accession>A0A8J5QLU9</accession>
<evidence type="ECO:0000256" key="3">
    <source>
        <dbReference type="ARBA" id="ARBA00022833"/>
    </source>
</evidence>
<keyword evidence="3" id="KW-0862">Zinc</keyword>
<gene>
    <name evidence="6" type="ORF">J8A68_003683</name>
</gene>
<dbReference type="RefSeq" id="XP_049263061.1">
    <property type="nucleotide sequence ID" value="XM_049407562.1"/>
</dbReference>
<dbReference type="InterPro" id="IPR020843">
    <property type="entry name" value="ER"/>
</dbReference>
<evidence type="ECO:0000259" key="5">
    <source>
        <dbReference type="SMART" id="SM00829"/>
    </source>
</evidence>
<keyword evidence="7" id="KW-1185">Reference proteome</keyword>
<dbReference type="Proteomes" id="UP000694255">
    <property type="component" value="Unassembled WGS sequence"/>
</dbReference>
<dbReference type="OrthoDB" id="1879366at2759"/>
<dbReference type="CDD" id="cd08254">
    <property type="entry name" value="hydroxyacyl_CoA_DH"/>
    <property type="match status" value="1"/>
</dbReference>
<evidence type="ECO:0000313" key="7">
    <source>
        <dbReference type="Proteomes" id="UP000694255"/>
    </source>
</evidence>
<dbReference type="PANTHER" id="PTHR42940:SF8">
    <property type="entry name" value="VACUOLAR PROTEIN SORTING-ASSOCIATED PROTEIN 11"/>
    <property type="match status" value="1"/>
</dbReference>
<dbReference type="PANTHER" id="PTHR42940">
    <property type="entry name" value="ALCOHOL DEHYDROGENASE 1-RELATED"/>
    <property type="match status" value="1"/>
</dbReference>
<dbReference type="EMBL" id="JAGSYN010000161">
    <property type="protein sequence ID" value="KAG7662828.1"/>
    <property type="molecule type" value="Genomic_DNA"/>
</dbReference>
<feature type="domain" description="Enoyl reductase (ER)" evidence="5">
    <location>
        <begin position="17"/>
        <end position="340"/>
    </location>
</feature>
<dbReference type="GO" id="GO:0005737">
    <property type="term" value="C:cytoplasm"/>
    <property type="evidence" value="ECO:0007669"/>
    <property type="project" value="TreeGrafter"/>
</dbReference>
<dbReference type="AlphaFoldDB" id="A0A8J5QLU9"/>
<dbReference type="Pfam" id="PF00107">
    <property type="entry name" value="ADH_zinc_N"/>
    <property type="match status" value="1"/>
</dbReference>